<sequence length="104" mass="11957">MLSLHLLAMNICDNYYLKLIGQTSKSGITKNVDLEEEEADANGKTSESDSFDDIDDDYLVESFFSYNAQINHESLVFLPKQRFHFFSVILPQLHYDIQIPPPRA</sequence>
<comment type="caution">
    <text evidence="1">The sequence shown here is derived from an EMBL/GenBank/DDBJ whole genome shotgun (WGS) entry which is preliminary data.</text>
</comment>
<protein>
    <submittedName>
        <fullName evidence="1">Uncharacterized protein</fullName>
    </submittedName>
</protein>
<reference evidence="1 2" key="1">
    <citation type="submission" date="2018-05" db="EMBL/GenBank/DDBJ databases">
        <title>Genomic Encyclopedia of Archaeal and Bacterial Type Strains, Phase II (KMG-II): from individual species to whole genera.</title>
        <authorList>
            <person name="Goeker M."/>
        </authorList>
    </citation>
    <scope>NUCLEOTIDE SEQUENCE [LARGE SCALE GENOMIC DNA]</scope>
    <source>
        <strain evidence="1 2">DSM 22214</strain>
    </source>
</reference>
<organism evidence="1 2">
    <name type="scientific">Arcicella aurantiaca</name>
    <dbReference type="NCBI Taxonomy" id="591202"/>
    <lineage>
        <taxon>Bacteria</taxon>
        <taxon>Pseudomonadati</taxon>
        <taxon>Bacteroidota</taxon>
        <taxon>Cytophagia</taxon>
        <taxon>Cytophagales</taxon>
        <taxon>Flectobacillaceae</taxon>
        <taxon>Arcicella</taxon>
    </lineage>
</organism>
<accession>A0A316ECA3</accession>
<gene>
    <name evidence="1" type="ORF">LV89_00922</name>
</gene>
<proteinExistence type="predicted"/>
<dbReference type="AlphaFoldDB" id="A0A316ECA3"/>
<dbReference type="EMBL" id="QGGO01000004">
    <property type="protein sequence ID" value="PWK28144.1"/>
    <property type="molecule type" value="Genomic_DNA"/>
</dbReference>
<evidence type="ECO:0000313" key="1">
    <source>
        <dbReference type="EMBL" id="PWK28144.1"/>
    </source>
</evidence>
<keyword evidence="2" id="KW-1185">Reference proteome</keyword>
<name>A0A316ECA3_9BACT</name>
<evidence type="ECO:0000313" key="2">
    <source>
        <dbReference type="Proteomes" id="UP000245489"/>
    </source>
</evidence>
<dbReference type="Proteomes" id="UP000245489">
    <property type="component" value="Unassembled WGS sequence"/>
</dbReference>